<keyword evidence="2" id="KW-0808">Transferase</keyword>
<sequence>MNSLTDTASIFRYHREMIAHYGNNNSHALGWRDDQSQLIRFQVLSQIGDLNHHSVMDVGCGHADLCPYLKAIYPDCRYLGVEQIPELLDRAIERYGHLPETLLFLGDFLTSPLPAADYVLASGSLNYSSSDPEFIYKAISKLFESSRVGFGFNLLRSVSQTGLLKAYNLDTIWAYCQELTTKAVLKDDYSEEDFTIFLYH</sequence>
<accession>A0A9X1WZ50</accession>
<dbReference type="InterPro" id="IPR029063">
    <property type="entry name" value="SAM-dependent_MTases_sf"/>
</dbReference>
<organism evidence="2 3">
    <name type="scientific">Mucilaginibacter straminoryzae</name>
    <dbReference type="NCBI Taxonomy" id="2932774"/>
    <lineage>
        <taxon>Bacteria</taxon>
        <taxon>Pseudomonadati</taxon>
        <taxon>Bacteroidota</taxon>
        <taxon>Sphingobacteriia</taxon>
        <taxon>Sphingobacteriales</taxon>
        <taxon>Sphingobacteriaceae</taxon>
        <taxon>Mucilaginibacter</taxon>
    </lineage>
</organism>
<protein>
    <submittedName>
        <fullName evidence="2">Class I SAM-dependent methyltransferase</fullName>
    </submittedName>
</protein>
<dbReference type="GO" id="GO:0008168">
    <property type="term" value="F:methyltransferase activity"/>
    <property type="evidence" value="ECO:0007669"/>
    <property type="project" value="UniProtKB-KW"/>
</dbReference>
<dbReference type="Pfam" id="PF08242">
    <property type="entry name" value="Methyltransf_12"/>
    <property type="match status" value="1"/>
</dbReference>
<dbReference type="SUPFAM" id="SSF53335">
    <property type="entry name" value="S-adenosyl-L-methionine-dependent methyltransferases"/>
    <property type="match status" value="1"/>
</dbReference>
<keyword evidence="2" id="KW-0489">Methyltransferase</keyword>
<dbReference type="GO" id="GO:0032259">
    <property type="term" value="P:methylation"/>
    <property type="evidence" value="ECO:0007669"/>
    <property type="project" value="UniProtKB-KW"/>
</dbReference>
<evidence type="ECO:0000259" key="1">
    <source>
        <dbReference type="Pfam" id="PF08242"/>
    </source>
</evidence>
<dbReference type="InterPro" id="IPR013217">
    <property type="entry name" value="Methyltransf_12"/>
</dbReference>
<keyword evidence="3" id="KW-1185">Reference proteome</keyword>
<dbReference type="AlphaFoldDB" id="A0A9X1WZ50"/>
<comment type="caution">
    <text evidence="2">The sequence shown here is derived from an EMBL/GenBank/DDBJ whole genome shotgun (WGS) entry which is preliminary data.</text>
</comment>
<name>A0A9X1WZ50_9SPHI</name>
<dbReference type="Proteomes" id="UP001139450">
    <property type="component" value="Unassembled WGS sequence"/>
</dbReference>
<dbReference type="RefSeq" id="WP_245128148.1">
    <property type="nucleotide sequence ID" value="NZ_JALJEJ010000001.1"/>
</dbReference>
<proteinExistence type="predicted"/>
<dbReference type="EMBL" id="JALJEJ010000001">
    <property type="protein sequence ID" value="MCJ8208317.1"/>
    <property type="molecule type" value="Genomic_DNA"/>
</dbReference>
<feature type="domain" description="Methyltransferase type 12" evidence="1">
    <location>
        <begin position="56"/>
        <end position="142"/>
    </location>
</feature>
<dbReference type="Gene3D" id="3.40.50.150">
    <property type="entry name" value="Vaccinia Virus protein VP39"/>
    <property type="match status" value="1"/>
</dbReference>
<reference evidence="2" key="1">
    <citation type="submission" date="2022-04" db="EMBL/GenBank/DDBJ databases">
        <title>Mucilaginibacter sp. RS28 isolated from freshwater.</title>
        <authorList>
            <person name="Ko S.-R."/>
        </authorList>
    </citation>
    <scope>NUCLEOTIDE SEQUENCE</scope>
    <source>
        <strain evidence="2">RS28</strain>
    </source>
</reference>
<gene>
    <name evidence="2" type="ORF">MUY27_01265</name>
</gene>
<evidence type="ECO:0000313" key="2">
    <source>
        <dbReference type="EMBL" id="MCJ8208317.1"/>
    </source>
</evidence>
<evidence type="ECO:0000313" key="3">
    <source>
        <dbReference type="Proteomes" id="UP001139450"/>
    </source>
</evidence>